<gene>
    <name evidence="2" type="ORF">ACFQRI_08750</name>
</gene>
<evidence type="ECO:0000256" key="1">
    <source>
        <dbReference type="SAM" id="SignalP"/>
    </source>
</evidence>
<feature type="chain" id="PRO_5045575259" description="Lipoprotein" evidence="1">
    <location>
        <begin position="22"/>
        <end position="138"/>
    </location>
</feature>
<feature type="signal peptide" evidence="1">
    <location>
        <begin position="1"/>
        <end position="21"/>
    </location>
</feature>
<evidence type="ECO:0000313" key="3">
    <source>
        <dbReference type="Proteomes" id="UP001596504"/>
    </source>
</evidence>
<protein>
    <recommendedName>
        <fullName evidence="4">Lipoprotein</fullName>
    </recommendedName>
</protein>
<dbReference type="EMBL" id="JBHTCJ010000004">
    <property type="protein sequence ID" value="MFC7341503.1"/>
    <property type="molecule type" value="Genomic_DNA"/>
</dbReference>
<proteinExistence type="predicted"/>
<comment type="caution">
    <text evidence="2">The sequence shown here is derived from an EMBL/GenBank/DDBJ whole genome shotgun (WGS) entry which is preliminary data.</text>
</comment>
<evidence type="ECO:0008006" key="4">
    <source>
        <dbReference type="Google" id="ProtNLM"/>
    </source>
</evidence>
<reference evidence="3" key="1">
    <citation type="journal article" date="2019" name="Int. J. Syst. Evol. Microbiol.">
        <title>The Global Catalogue of Microorganisms (GCM) 10K type strain sequencing project: providing services to taxonomists for standard genome sequencing and annotation.</title>
        <authorList>
            <consortium name="The Broad Institute Genomics Platform"/>
            <consortium name="The Broad Institute Genome Sequencing Center for Infectious Disease"/>
            <person name="Wu L."/>
            <person name="Ma J."/>
        </authorList>
    </citation>
    <scope>NUCLEOTIDE SEQUENCE [LARGE SCALE GENOMIC DNA]</scope>
    <source>
        <strain evidence="3">WLHS5</strain>
    </source>
</reference>
<evidence type="ECO:0000313" key="2">
    <source>
        <dbReference type="EMBL" id="MFC7341503.1"/>
    </source>
</evidence>
<dbReference type="RefSeq" id="WP_380666457.1">
    <property type="nucleotide sequence ID" value="NZ_JBHTCJ010000004.1"/>
</dbReference>
<keyword evidence="3" id="KW-1185">Reference proteome</keyword>
<sequence length="138" mass="14662">MRFRPAALAVLLALPACSAQPDDADARGAVQRYFAENNAAARAGPGAQQEFFARTQHPDYPRDCELGDTTVRLDPAMSTLRPDPGWSPDGTVPRGQIWAIGVEVTTRSGGSTTGHQIGSQHVVLLDGRTYAFAPCPTG</sequence>
<accession>A0ABW2LJG9</accession>
<name>A0ABW2LJG9_9PSEU</name>
<organism evidence="2 3">
    <name type="scientific">Saccharopolyspora griseoalba</name>
    <dbReference type="NCBI Taxonomy" id="1431848"/>
    <lineage>
        <taxon>Bacteria</taxon>
        <taxon>Bacillati</taxon>
        <taxon>Actinomycetota</taxon>
        <taxon>Actinomycetes</taxon>
        <taxon>Pseudonocardiales</taxon>
        <taxon>Pseudonocardiaceae</taxon>
        <taxon>Saccharopolyspora</taxon>
    </lineage>
</organism>
<dbReference type="Proteomes" id="UP001596504">
    <property type="component" value="Unassembled WGS sequence"/>
</dbReference>
<keyword evidence="1" id="KW-0732">Signal</keyword>